<feature type="signal peptide" evidence="1">
    <location>
        <begin position="1"/>
        <end position="18"/>
    </location>
</feature>
<protein>
    <submittedName>
        <fullName evidence="2">Uncharacterized protein</fullName>
    </submittedName>
</protein>
<keyword evidence="1" id="KW-0732">Signal</keyword>
<gene>
    <name evidence="2" type="ORF">DAPPUDRAFT_321414</name>
</gene>
<feature type="chain" id="PRO_5003237409" evidence="1">
    <location>
        <begin position="19"/>
        <end position="122"/>
    </location>
</feature>
<organism evidence="2 3">
    <name type="scientific">Daphnia pulex</name>
    <name type="common">Water flea</name>
    <dbReference type="NCBI Taxonomy" id="6669"/>
    <lineage>
        <taxon>Eukaryota</taxon>
        <taxon>Metazoa</taxon>
        <taxon>Ecdysozoa</taxon>
        <taxon>Arthropoda</taxon>
        <taxon>Crustacea</taxon>
        <taxon>Branchiopoda</taxon>
        <taxon>Diplostraca</taxon>
        <taxon>Cladocera</taxon>
        <taxon>Anomopoda</taxon>
        <taxon>Daphniidae</taxon>
        <taxon>Daphnia</taxon>
    </lineage>
</organism>
<dbReference type="KEGG" id="dpx:DAPPUDRAFT_321414"/>
<evidence type="ECO:0000313" key="3">
    <source>
        <dbReference type="Proteomes" id="UP000000305"/>
    </source>
</evidence>
<keyword evidence="3" id="KW-1185">Reference proteome</keyword>
<reference evidence="2 3" key="1">
    <citation type="journal article" date="2011" name="Science">
        <title>The ecoresponsive genome of Daphnia pulex.</title>
        <authorList>
            <person name="Colbourne J.K."/>
            <person name="Pfrender M.E."/>
            <person name="Gilbert D."/>
            <person name="Thomas W.K."/>
            <person name="Tucker A."/>
            <person name="Oakley T.H."/>
            <person name="Tokishita S."/>
            <person name="Aerts A."/>
            <person name="Arnold G.J."/>
            <person name="Basu M.K."/>
            <person name="Bauer D.J."/>
            <person name="Caceres C.E."/>
            <person name="Carmel L."/>
            <person name="Casola C."/>
            <person name="Choi J.H."/>
            <person name="Detter J.C."/>
            <person name="Dong Q."/>
            <person name="Dusheyko S."/>
            <person name="Eads B.D."/>
            <person name="Frohlich T."/>
            <person name="Geiler-Samerotte K.A."/>
            <person name="Gerlach D."/>
            <person name="Hatcher P."/>
            <person name="Jogdeo S."/>
            <person name="Krijgsveld J."/>
            <person name="Kriventseva E.V."/>
            <person name="Kultz D."/>
            <person name="Laforsch C."/>
            <person name="Lindquist E."/>
            <person name="Lopez J."/>
            <person name="Manak J.R."/>
            <person name="Muller J."/>
            <person name="Pangilinan J."/>
            <person name="Patwardhan R.P."/>
            <person name="Pitluck S."/>
            <person name="Pritham E.J."/>
            <person name="Rechtsteiner A."/>
            <person name="Rho M."/>
            <person name="Rogozin I.B."/>
            <person name="Sakarya O."/>
            <person name="Salamov A."/>
            <person name="Schaack S."/>
            <person name="Shapiro H."/>
            <person name="Shiga Y."/>
            <person name="Skalitzky C."/>
            <person name="Smith Z."/>
            <person name="Souvorov A."/>
            <person name="Sung W."/>
            <person name="Tang Z."/>
            <person name="Tsuchiya D."/>
            <person name="Tu H."/>
            <person name="Vos H."/>
            <person name="Wang M."/>
            <person name="Wolf Y.I."/>
            <person name="Yamagata H."/>
            <person name="Yamada T."/>
            <person name="Ye Y."/>
            <person name="Shaw J.R."/>
            <person name="Andrews J."/>
            <person name="Crease T.J."/>
            <person name="Tang H."/>
            <person name="Lucas S.M."/>
            <person name="Robertson H.M."/>
            <person name="Bork P."/>
            <person name="Koonin E.V."/>
            <person name="Zdobnov E.M."/>
            <person name="Grigoriev I.V."/>
            <person name="Lynch M."/>
            <person name="Boore J.L."/>
        </authorList>
    </citation>
    <scope>NUCLEOTIDE SEQUENCE [LARGE SCALE GENOMIC DNA]</scope>
</reference>
<name>E9GSU1_DAPPU</name>
<dbReference type="Proteomes" id="UP000000305">
    <property type="component" value="Unassembled WGS sequence"/>
</dbReference>
<accession>E9GSU1</accession>
<proteinExistence type="predicted"/>
<dbReference type="EMBL" id="GL732562">
    <property type="protein sequence ID" value="EFX77524.1"/>
    <property type="molecule type" value="Genomic_DNA"/>
</dbReference>
<dbReference type="HOGENOM" id="CLU_2029014_0_0_1"/>
<evidence type="ECO:0000256" key="1">
    <source>
        <dbReference type="SAM" id="SignalP"/>
    </source>
</evidence>
<dbReference type="InParanoid" id="E9GSU1"/>
<sequence>MKNCFVLLLAWAVCVVAARSAHRTAVHISARGRRSYYHEPFDVRAVHSEHHCDHALIHQPSSYSSTQLALAHRFQDPPNAVAVYLPSQYAWMESKPLALPQRFHDPPPVVAVYLPSQYPAFA</sequence>
<evidence type="ECO:0000313" key="2">
    <source>
        <dbReference type="EMBL" id="EFX77524.1"/>
    </source>
</evidence>
<dbReference type="AlphaFoldDB" id="E9GSU1"/>